<evidence type="ECO:0000256" key="2">
    <source>
        <dbReference type="ARBA" id="ARBA00004401"/>
    </source>
</evidence>
<dbReference type="InterPro" id="IPR040145">
    <property type="entry name" value="ITM2"/>
</dbReference>
<dbReference type="PROSITE" id="PS50869">
    <property type="entry name" value="BRICHOS"/>
    <property type="match status" value="1"/>
</dbReference>
<dbReference type="Pfam" id="PF04089">
    <property type="entry name" value="BRICHOS"/>
    <property type="match status" value="1"/>
</dbReference>
<evidence type="ECO:0000313" key="16">
    <source>
        <dbReference type="Ensembl" id="ENSCCRP00015086490.1"/>
    </source>
</evidence>
<evidence type="ECO:0000259" key="15">
    <source>
        <dbReference type="PROSITE" id="PS50869"/>
    </source>
</evidence>
<evidence type="ECO:0000256" key="9">
    <source>
        <dbReference type="ARBA" id="ARBA00022989"/>
    </source>
</evidence>
<dbReference type="PANTHER" id="PTHR10962:SF4">
    <property type="entry name" value="INTEGRAL MEMBRANE PROTEIN 2B"/>
    <property type="match status" value="1"/>
</dbReference>
<evidence type="ECO:0000256" key="11">
    <source>
        <dbReference type="ARBA" id="ARBA00023136"/>
    </source>
</evidence>
<keyword evidence="7" id="KW-0967">Endosome</keyword>
<protein>
    <recommendedName>
        <fullName evidence="14">Integral membrane protein 2</fullName>
    </recommendedName>
</protein>
<dbReference type="SMART" id="SM01039">
    <property type="entry name" value="BRICHOS"/>
    <property type="match status" value="1"/>
</dbReference>
<dbReference type="InterPro" id="IPR007084">
    <property type="entry name" value="BRICHOS_dom"/>
</dbReference>
<dbReference type="GO" id="GO:0010008">
    <property type="term" value="C:endosome membrane"/>
    <property type="evidence" value="ECO:0007669"/>
    <property type="project" value="UniProtKB-SubCell"/>
</dbReference>
<evidence type="ECO:0000256" key="6">
    <source>
        <dbReference type="ARBA" id="ARBA00022692"/>
    </source>
</evidence>
<dbReference type="Ensembl" id="ENSCCRT00015089290.1">
    <property type="protein sequence ID" value="ENSCCRP00015086490.1"/>
    <property type="gene ID" value="ENSCCRG00015034903.1"/>
</dbReference>
<evidence type="ECO:0000256" key="3">
    <source>
        <dbReference type="ARBA" id="ARBA00004639"/>
    </source>
</evidence>
<dbReference type="Proteomes" id="UP000694700">
    <property type="component" value="Unplaced"/>
</dbReference>
<comment type="similarity">
    <text evidence="4 14">Belongs to the ITM2 family.</text>
</comment>
<name>A0A8C1XUZ6_CYPCA</name>
<feature type="domain" description="BRICHOS" evidence="15">
    <location>
        <begin position="208"/>
        <end position="302"/>
    </location>
</feature>
<feature type="transmembrane region" description="Helical" evidence="14">
    <location>
        <begin position="318"/>
        <end position="337"/>
    </location>
</feature>
<keyword evidence="6 14" id="KW-0812">Transmembrane</keyword>
<keyword evidence="5 14" id="KW-1003">Cell membrane</keyword>
<comment type="subcellular location">
    <subcellularLocation>
        <location evidence="2">Cell membrane</location>
        <topology evidence="2">Single-pass type II membrane protein</topology>
    </subcellularLocation>
    <subcellularLocation>
        <location evidence="3">Endosome membrane</location>
        <topology evidence="3">Single-pass type II membrane protein</topology>
    </subcellularLocation>
    <subcellularLocation>
        <location evidence="1">Golgi apparatus membrane</location>
        <topology evidence="1">Single-pass type II membrane protein</topology>
    </subcellularLocation>
    <subcellularLocation>
        <location evidence="14">Membrane</location>
        <topology evidence="14">Single-pass type II membrane protein</topology>
    </subcellularLocation>
</comment>
<feature type="transmembrane region" description="Helical" evidence="14">
    <location>
        <begin position="102"/>
        <end position="126"/>
    </location>
</feature>
<keyword evidence="13" id="KW-0325">Glycoprotein</keyword>
<dbReference type="GO" id="GO:0070062">
    <property type="term" value="C:extracellular exosome"/>
    <property type="evidence" value="ECO:0007669"/>
    <property type="project" value="TreeGrafter"/>
</dbReference>
<keyword evidence="11 14" id="KW-0472">Membrane</keyword>
<dbReference type="GO" id="GO:0005886">
    <property type="term" value="C:plasma membrane"/>
    <property type="evidence" value="ECO:0007669"/>
    <property type="project" value="UniProtKB-SubCell"/>
</dbReference>
<evidence type="ECO:0000256" key="13">
    <source>
        <dbReference type="ARBA" id="ARBA00023180"/>
    </source>
</evidence>
<keyword evidence="12" id="KW-1015">Disulfide bond</keyword>
<evidence type="ECO:0000256" key="14">
    <source>
        <dbReference type="RuleBase" id="RU367061"/>
    </source>
</evidence>
<comment type="caution">
    <text evidence="14">Lacks conserved residue(s) required for the propagation of feature annotation.</text>
</comment>
<evidence type="ECO:0000256" key="4">
    <source>
        <dbReference type="ARBA" id="ARBA00006794"/>
    </source>
</evidence>
<accession>A0A8C1XUZ6</accession>
<organism evidence="16 17">
    <name type="scientific">Cyprinus carpio</name>
    <name type="common">Common carp</name>
    <dbReference type="NCBI Taxonomy" id="7962"/>
    <lineage>
        <taxon>Eukaryota</taxon>
        <taxon>Metazoa</taxon>
        <taxon>Chordata</taxon>
        <taxon>Craniata</taxon>
        <taxon>Vertebrata</taxon>
        <taxon>Euteleostomi</taxon>
        <taxon>Actinopterygii</taxon>
        <taxon>Neopterygii</taxon>
        <taxon>Teleostei</taxon>
        <taxon>Ostariophysi</taxon>
        <taxon>Cypriniformes</taxon>
        <taxon>Cyprinidae</taxon>
        <taxon>Cyprininae</taxon>
        <taxon>Cyprinus</taxon>
    </lineage>
</organism>
<evidence type="ECO:0000256" key="1">
    <source>
        <dbReference type="ARBA" id="ARBA00004323"/>
    </source>
</evidence>
<dbReference type="GO" id="GO:0042985">
    <property type="term" value="P:negative regulation of amyloid precursor protein biosynthetic process"/>
    <property type="evidence" value="ECO:0007669"/>
    <property type="project" value="TreeGrafter"/>
</dbReference>
<evidence type="ECO:0000256" key="10">
    <source>
        <dbReference type="ARBA" id="ARBA00023034"/>
    </source>
</evidence>
<proteinExistence type="inferred from homology"/>
<keyword evidence="8 14" id="KW-0735">Signal-anchor</keyword>
<evidence type="ECO:0000256" key="8">
    <source>
        <dbReference type="ARBA" id="ARBA00022968"/>
    </source>
</evidence>
<evidence type="ECO:0000256" key="7">
    <source>
        <dbReference type="ARBA" id="ARBA00022753"/>
    </source>
</evidence>
<dbReference type="GO" id="GO:0000139">
    <property type="term" value="C:Golgi membrane"/>
    <property type="evidence" value="ECO:0007669"/>
    <property type="project" value="UniProtKB-SubCell"/>
</dbReference>
<evidence type="ECO:0000256" key="12">
    <source>
        <dbReference type="ARBA" id="ARBA00023157"/>
    </source>
</evidence>
<dbReference type="GO" id="GO:0001540">
    <property type="term" value="F:amyloid-beta binding"/>
    <property type="evidence" value="ECO:0007669"/>
    <property type="project" value="TreeGrafter"/>
</dbReference>
<evidence type="ECO:0000313" key="17">
    <source>
        <dbReference type="Proteomes" id="UP000694700"/>
    </source>
</evidence>
<keyword evidence="9 14" id="KW-1133">Transmembrane helix</keyword>
<evidence type="ECO:0000256" key="5">
    <source>
        <dbReference type="ARBA" id="ARBA00022475"/>
    </source>
</evidence>
<keyword evidence="10" id="KW-0333">Golgi apparatus</keyword>
<dbReference type="AlphaFoldDB" id="A0A8C1XUZ6"/>
<sequence length="343" mass="39768">MHFQVDFLVAVTRGSERCRCCDLSCASHSHIIIAADQETQRFHFALSFSVELAEINTLQKLFNMVKVSFNKALAIKDPKKETLIPDVQDPEAAVLVRPQSKVWCWCFCLGLALVLSGVVVGGAYLYRYYVLEMQENVDGRADDWKDTHTSLQLEDQVFVCGLKYFEEDYEFDEEVEVEAEAPLRLIEENVSFFEDDEVELIKVPVPEFADGDPAGILHDFTMKLTAYLDLNLDKCYIINLNTSIVMPPRDFQEFLVNIKAGMYLPQTYLVREEMMITERLDSTSELGYYINKLCKDKDTYRLQRIENILGKCTQTNHLIRLFFLFVYIFPLSQWILFSSFKHK</sequence>
<dbReference type="PANTHER" id="PTHR10962">
    <property type="entry name" value="INTEGRAL TRANSMEMBRANE PROTEIN 2"/>
    <property type="match status" value="1"/>
</dbReference>
<reference evidence="16" key="1">
    <citation type="submission" date="2025-08" db="UniProtKB">
        <authorList>
            <consortium name="Ensembl"/>
        </authorList>
    </citation>
    <scope>IDENTIFICATION</scope>
</reference>